<evidence type="ECO:0000256" key="4">
    <source>
        <dbReference type="PROSITE-ProRule" id="PRU00335"/>
    </source>
</evidence>
<dbReference type="InterPro" id="IPR001647">
    <property type="entry name" value="HTH_TetR"/>
</dbReference>
<evidence type="ECO:0000313" key="6">
    <source>
        <dbReference type="EMBL" id="UVW33774.1"/>
    </source>
</evidence>
<dbReference type="PANTHER" id="PTHR30055:SF220">
    <property type="entry name" value="TETR-FAMILY REGULATORY PROTEIN"/>
    <property type="match status" value="1"/>
</dbReference>
<evidence type="ECO:0000256" key="3">
    <source>
        <dbReference type="ARBA" id="ARBA00023163"/>
    </source>
</evidence>
<dbReference type="PROSITE" id="PS50977">
    <property type="entry name" value="HTH_TETR_2"/>
    <property type="match status" value="1"/>
</dbReference>
<dbReference type="InterPro" id="IPR009057">
    <property type="entry name" value="Homeodomain-like_sf"/>
</dbReference>
<dbReference type="PRINTS" id="PR00455">
    <property type="entry name" value="HTHTETR"/>
</dbReference>
<evidence type="ECO:0000256" key="1">
    <source>
        <dbReference type="ARBA" id="ARBA00023015"/>
    </source>
</evidence>
<evidence type="ECO:0000313" key="7">
    <source>
        <dbReference type="Proteomes" id="UP001059934"/>
    </source>
</evidence>
<feature type="domain" description="HTH tetR-type" evidence="5">
    <location>
        <begin position="17"/>
        <end position="77"/>
    </location>
</feature>
<organism evidence="6 7">
    <name type="scientific">SAR92 clade bacterium H455</name>
    <dbReference type="NCBI Taxonomy" id="2974818"/>
    <lineage>
        <taxon>Bacteria</taxon>
        <taxon>Pseudomonadati</taxon>
        <taxon>Pseudomonadota</taxon>
        <taxon>Gammaproteobacteria</taxon>
        <taxon>Cellvibrionales</taxon>
        <taxon>Porticoccaceae</taxon>
        <taxon>SAR92 clade</taxon>
    </lineage>
</organism>
<evidence type="ECO:0000259" key="5">
    <source>
        <dbReference type="PROSITE" id="PS50977"/>
    </source>
</evidence>
<dbReference type="Proteomes" id="UP001059934">
    <property type="component" value="Chromosome"/>
</dbReference>
<keyword evidence="2 4" id="KW-0238">DNA-binding</keyword>
<name>A0ABY5TIY3_9GAMM</name>
<dbReference type="EMBL" id="CP103416">
    <property type="protein sequence ID" value="UVW33774.1"/>
    <property type="molecule type" value="Genomic_DNA"/>
</dbReference>
<proteinExistence type="predicted"/>
<dbReference type="Pfam" id="PF13305">
    <property type="entry name" value="TetR_C_33"/>
    <property type="match status" value="1"/>
</dbReference>
<dbReference type="InterPro" id="IPR025996">
    <property type="entry name" value="MT1864/Rv1816-like_C"/>
</dbReference>
<feature type="DNA-binding region" description="H-T-H motif" evidence="4">
    <location>
        <begin position="40"/>
        <end position="59"/>
    </location>
</feature>
<protein>
    <submittedName>
        <fullName evidence="6">TetR/AcrR family transcriptional regulator</fullName>
    </submittedName>
</protein>
<dbReference type="Gene3D" id="1.10.357.10">
    <property type="entry name" value="Tetracycline Repressor, domain 2"/>
    <property type="match status" value="1"/>
</dbReference>
<sequence length="206" mass="23336">MSLNTSHKTVRPSYHHGDLRQALLLSAKQLIAEAGIENLSLRRLAERAGVSRTAPYHHFSDKNDLLCAIAAQGFRRRHQAAAAEFDDAATTMLEKFHAYINGYMQFAVDNPEEYELMFGRSIWKQQNSTEELRDVAYPCFQHQVDMMRCWQDCGVISGDNPLRTAQVIWGALHGIAKLFIDGIYTDTAQIEEVTRCAINMFISKPS</sequence>
<keyword evidence="7" id="KW-1185">Reference proteome</keyword>
<gene>
    <name evidence="6" type="ORF">NYF23_06895</name>
</gene>
<dbReference type="Pfam" id="PF00440">
    <property type="entry name" value="TetR_N"/>
    <property type="match status" value="1"/>
</dbReference>
<dbReference type="InterPro" id="IPR036271">
    <property type="entry name" value="Tet_transcr_reg_TetR-rel_C_sf"/>
</dbReference>
<evidence type="ECO:0000256" key="2">
    <source>
        <dbReference type="ARBA" id="ARBA00023125"/>
    </source>
</evidence>
<accession>A0ABY5TIY3</accession>
<keyword evidence="1" id="KW-0805">Transcription regulation</keyword>
<dbReference type="SUPFAM" id="SSF48498">
    <property type="entry name" value="Tetracyclin repressor-like, C-terminal domain"/>
    <property type="match status" value="1"/>
</dbReference>
<dbReference type="PANTHER" id="PTHR30055">
    <property type="entry name" value="HTH-TYPE TRANSCRIPTIONAL REGULATOR RUTR"/>
    <property type="match status" value="1"/>
</dbReference>
<dbReference type="InterPro" id="IPR050109">
    <property type="entry name" value="HTH-type_TetR-like_transc_reg"/>
</dbReference>
<dbReference type="SUPFAM" id="SSF46689">
    <property type="entry name" value="Homeodomain-like"/>
    <property type="match status" value="1"/>
</dbReference>
<reference evidence="6" key="1">
    <citation type="submission" date="2022-08" db="EMBL/GenBank/DDBJ databases">
        <title>Catabolic pathway analysis in culturable SAR92 clade bacteria reveals their overlooked roles in DMSP degradation in coastal seas.</title>
        <authorList>
            <person name="He X."/>
            <person name="Zhang X."/>
            <person name="Zhang Y."/>
        </authorList>
    </citation>
    <scope>NUCLEOTIDE SEQUENCE</scope>
    <source>
        <strain evidence="6">H455</strain>
    </source>
</reference>
<keyword evidence="3" id="KW-0804">Transcription</keyword>